<evidence type="ECO:0000256" key="1">
    <source>
        <dbReference type="SAM" id="MobiDB-lite"/>
    </source>
</evidence>
<evidence type="ECO:0000313" key="2">
    <source>
        <dbReference type="EMBL" id="OLY81250.1"/>
    </source>
</evidence>
<proteinExistence type="predicted"/>
<dbReference type="EMBL" id="LSSL01002626">
    <property type="protein sequence ID" value="OLY81250.1"/>
    <property type="molecule type" value="Genomic_DNA"/>
</dbReference>
<feature type="compositionally biased region" description="Basic residues" evidence="1">
    <location>
        <begin position="120"/>
        <end position="132"/>
    </location>
</feature>
<keyword evidence="3" id="KW-1185">Reference proteome</keyword>
<sequence>MTEADSLYSLDCFKSLLLNRCFTAKDEKKLGASLLTHSLLHPSENLGQILHPYSDYIFFAHYSMRKAYLGGGAELNETPSKEDKISSITGSPTKRRTQKDRYLYLPPPLAKCQPPEQIHKDKHRTRATHGCA</sequence>
<feature type="region of interest" description="Disordered" evidence="1">
    <location>
        <begin position="73"/>
        <end position="132"/>
    </location>
</feature>
<evidence type="ECO:0000313" key="3">
    <source>
        <dbReference type="Proteomes" id="UP000187455"/>
    </source>
</evidence>
<organism evidence="2 3">
    <name type="scientific">Smittium mucronatum</name>
    <dbReference type="NCBI Taxonomy" id="133383"/>
    <lineage>
        <taxon>Eukaryota</taxon>
        <taxon>Fungi</taxon>
        <taxon>Fungi incertae sedis</taxon>
        <taxon>Zoopagomycota</taxon>
        <taxon>Kickxellomycotina</taxon>
        <taxon>Harpellomycetes</taxon>
        <taxon>Harpellales</taxon>
        <taxon>Legeriomycetaceae</taxon>
        <taxon>Smittium</taxon>
    </lineage>
</organism>
<dbReference type="AlphaFoldDB" id="A0A1R0GWH6"/>
<protein>
    <submittedName>
        <fullName evidence="2">Uncharacterized protein</fullName>
    </submittedName>
</protein>
<reference evidence="2 3" key="1">
    <citation type="journal article" date="2016" name="Mol. Biol. Evol.">
        <title>Genome-Wide Survey of Gut Fungi (Harpellales) Reveals the First Horizontally Transferred Ubiquitin Gene from a Mosquito Host.</title>
        <authorList>
            <person name="Wang Y."/>
            <person name="White M.M."/>
            <person name="Kvist S."/>
            <person name="Moncalvo J.M."/>
        </authorList>
    </citation>
    <scope>NUCLEOTIDE SEQUENCE [LARGE SCALE GENOMIC DNA]</scope>
    <source>
        <strain evidence="2 3">ALG-7-W6</strain>
    </source>
</reference>
<gene>
    <name evidence="2" type="ORF">AYI68_g4648</name>
</gene>
<name>A0A1R0GWH6_9FUNG</name>
<accession>A0A1R0GWH6</accession>
<comment type="caution">
    <text evidence="2">The sequence shown here is derived from an EMBL/GenBank/DDBJ whole genome shotgun (WGS) entry which is preliminary data.</text>
</comment>
<dbReference type="Proteomes" id="UP000187455">
    <property type="component" value="Unassembled WGS sequence"/>
</dbReference>